<evidence type="ECO:0000256" key="1">
    <source>
        <dbReference type="SAM" id="Phobius"/>
    </source>
</evidence>
<proteinExistence type="predicted"/>
<evidence type="ECO:0000313" key="2">
    <source>
        <dbReference type="EMBL" id="KAE8167730.1"/>
    </source>
</evidence>
<keyword evidence="1" id="KW-0812">Transmembrane</keyword>
<name>A0A5N6VAP6_ASPTM</name>
<dbReference type="AlphaFoldDB" id="A0A5N6VAP6"/>
<reference evidence="2 3" key="1">
    <citation type="submission" date="2019-04" db="EMBL/GenBank/DDBJ databases">
        <title>Friends and foes A comparative genomics study of 23 Aspergillus species from section Flavi.</title>
        <authorList>
            <consortium name="DOE Joint Genome Institute"/>
            <person name="Kjaerbolling I."/>
            <person name="Vesth T."/>
            <person name="Frisvad J.C."/>
            <person name="Nybo J.L."/>
            <person name="Theobald S."/>
            <person name="Kildgaard S."/>
            <person name="Isbrandt T."/>
            <person name="Kuo A."/>
            <person name="Sato A."/>
            <person name="Lyhne E.K."/>
            <person name="Kogle M.E."/>
            <person name="Wiebenga A."/>
            <person name="Kun R.S."/>
            <person name="Lubbers R.J."/>
            <person name="Makela M.R."/>
            <person name="Barry K."/>
            <person name="Chovatia M."/>
            <person name="Clum A."/>
            <person name="Daum C."/>
            <person name="Haridas S."/>
            <person name="He G."/>
            <person name="LaButti K."/>
            <person name="Lipzen A."/>
            <person name="Mondo S."/>
            <person name="Riley R."/>
            <person name="Salamov A."/>
            <person name="Simmons B.A."/>
            <person name="Magnuson J.K."/>
            <person name="Henrissat B."/>
            <person name="Mortensen U.H."/>
            <person name="Larsen T.O."/>
            <person name="Devries R.P."/>
            <person name="Grigoriev I.V."/>
            <person name="Machida M."/>
            <person name="Baker S.E."/>
            <person name="Andersen M.R."/>
        </authorList>
    </citation>
    <scope>NUCLEOTIDE SEQUENCE [LARGE SCALE GENOMIC DNA]</scope>
    <source>
        <strain evidence="2 3">CBS 117626</strain>
    </source>
</reference>
<keyword evidence="1" id="KW-1133">Transmembrane helix</keyword>
<keyword evidence="3" id="KW-1185">Reference proteome</keyword>
<keyword evidence="1" id="KW-0472">Membrane</keyword>
<feature type="transmembrane region" description="Helical" evidence="1">
    <location>
        <begin position="20"/>
        <end position="37"/>
    </location>
</feature>
<organism evidence="2 3">
    <name type="scientific">Aspergillus tamarii</name>
    <dbReference type="NCBI Taxonomy" id="41984"/>
    <lineage>
        <taxon>Eukaryota</taxon>
        <taxon>Fungi</taxon>
        <taxon>Dikarya</taxon>
        <taxon>Ascomycota</taxon>
        <taxon>Pezizomycotina</taxon>
        <taxon>Eurotiomycetes</taxon>
        <taxon>Eurotiomycetidae</taxon>
        <taxon>Eurotiales</taxon>
        <taxon>Aspergillaceae</taxon>
        <taxon>Aspergillus</taxon>
        <taxon>Aspergillus subgen. Circumdati</taxon>
    </lineage>
</organism>
<protein>
    <submittedName>
        <fullName evidence="2">Uncharacterized protein</fullName>
    </submittedName>
</protein>
<gene>
    <name evidence="2" type="ORF">BDV40DRAFT_152766</name>
</gene>
<evidence type="ECO:0000313" key="3">
    <source>
        <dbReference type="Proteomes" id="UP000326950"/>
    </source>
</evidence>
<sequence>MRKSLLTLSDQQHKTANWKLLNLVLFVYYLTIMPKLPTSPAIGLYCSCVLNTPSQQLFEKCFYCSRYSYAFLIVYKPNVILFSKLIHGVKLNSDPQKQST</sequence>
<dbReference type="Proteomes" id="UP000326950">
    <property type="component" value="Unassembled WGS sequence"/>
</dbReference>
<dbReference type="EMBL" id="ML738588">
    <property type="protein sequence ID" value="KAE8167730.1"/>
    <property type="molecule type" value="Genomic_DNA"/>
</dbReference>
<accession>A0A5N6VAP6</accession>